<evidence type="ECO:0000313" key="2">
    <source>
        <dbReference type="EMBL" id="KAK7020153.1"/>
    </source>
</evidence>
<keyword evidence="1" id="KW-0812">Transmembrane</keyword>
<name>A0AAN8ZXU9_HALRR</name>
<protein>
    <submittedName>
        <fullName evidence="2">Uncharacterized protein</fullName>
    </submittedName>
</protein>
<sequence>MDENHLKQFTIRKQIKNQQYSGLIIYTELGSLLNSIIIHSFNHDEQSRLLFKTYVFICSCDWVY</sequence>
<evidence type="ECO:0000313" key="3">
    <source>
        <dbReference type="Proteomes" id="UP001381693"/>
    </source>
</evidence>
<accession>A0AAN8ZXU9</accession>
<dbReference type="EMBL" id="JAXCGZ010022966">
    <property type="protein sequence ID" value="KAK7020153.1"/>
    <property type="molecule type" value="Genomic_DNA"/>
</dbReference>
<comment type="caution">
    <text evidence="2">The sequence shown here is derived from an EMBL/GenBank/DDBJ whole genome shotgun (WGS) entry which is preliminary data.</text>
</comment>
<keyword evidence="1" id="KW-0472">Membrane</keyword>
<dbReference type="Proteomes" id="UP001381693">
    <property type="component" value="Unassembled WGS sequence"/>
</dbReference>
<evidence type="ECO:0000256" key="1">
    <source>
        <dbReference type="SAM" id="Phobius"/>
    </source>
</evidence>
<keyword evidence="3" id="KW-1185">Reference proteome</keyword>
<proteinExistence type="predicted"/>
<dbReference type="AlphaFoldDB" id="A0AAN8ZXU9"/>
<keyword evidence="1" id="KW-1133">Transmembrane helix</keyword>
<organism evidence="2 3">
    <name type="scientific">Halocaridina rubra</name>
    <name type="common">Hawaiian red shrimp</name>
    <dbReference type="NCBI Taxonomy" id="373956"/>
    <lineage>
        <taxon>Eukaryota</taxon>
        <taxon>Metazoa</taxon>
        <taxon>Ecdysozoa</taxon>
        <taxon>Arthropoda</taxon>
        <taxon>Crustacea</taxon>
        <taxon>Multicrustacea</taxon>
        <taxon>Malacostraca</taxon>
        <taxon>Eumalacostraca</taxon>
        <taxon>Eucarida</taxon>
        <taxon>Decapoda</taxon>
        <taxon>Pleocyemata</taxon>
        <taxon>Caridea</taxon>
        <taxon>Atyoidea</taxon>
        <taxon>Atyidae</taxon>
        <taxon>Halocaridina</taxon>
    </lineage>
</organism>
<gene>
    <name evidence="2" type="ORF">SK128_022299</name>
</gene>
<reference evidence="2 3" key="1">
    <citation type="submission" date="2023-11" db="EMBL/GenBank/DDBJ databases">
        <title>Halocaridina rubra genome assembly.</title>
        <authorList>
            <person name="Smith C."/>
        </authorList>
    </citation>
    <scope>NUCLEOTIDE SEQUENCE [LARGE SCALE GENOMIC DNA]</scope>
    <source>
        <strain evidence="2">EP-1</strain>
        <tissue evidence="2">Whole</tissue>
    </source>
</reference>
<feature type="transmembrane region" description="Helical" evidence="1">
    <location>
        <begin position="20"/>
        <end position="41"/>
    </location>
</feature>